<protein>
    <submittedName>
        <fullName evidence="1">Uncharacterized protein</fullName>
    </submittedName>
</protein>
<sequence length="52" mass="5646">APCSSFLSSFFKPLTVALHIKTLLPLHNADAPSVGRMKLLRHVSEACRVGLD</sequence>
<evidence type="ECO:0000313" key="1">
    <source>
        <dbReference type="EMBL" id="CAK6949339.1"/>
    </source>
</evidence>
<accession>A0AAV1MRM0</accession>
<evidence type="ECO:0000313" key="2">
    <source>
        <dbReference type="Proteomes" id="UP001314229"/>
    </source>
</evidence>
<feature type="non-terminal residue" evidence="1">
    <location>
        <position position="1"/>
    </location>
</feature>
<reference evidence="1 2" key="1">
    <citation type="submission" date="2024-01" db="EMBL/GenBank/DDBJ databases">
        <authorList>
            <person name="Alioto T."/>
            <person name="Alioto T."/>
            <person name="Gomez Garrido J."/>
        </authorList>
    </citation>
    <scope>NUCLEOTIDE SEQUENCE [LARGE SCALE GENOMIC DNA]</scope>
</reference>
<keyword evidence="2" id="KW-1185">Reference proteome</keyword>
<dbReference type="EMBL" id="CAWUFR010000001">
    <property type="protein sequence ID" value="CAK6949339.1"/>
    <property type="molecule type" value="Genomic_DNA"/>
</dbReference>
<organism evidence="1 2">
    <name type="scientific">Scomber scombrus</name>
    <name type="common">Atlantic mackerel</name>
    <name type="synonym">Scomber vernalis</name>
    <dbReference type="NCBI Taxonomy" id="13677"/>
    <lineage>
        <taxon>Eukaryota</taxon>
        <taxon>Metazoa</taxon>
        <taxon>Chordata</taxon>
        <taxon>Craniata</taxon>
        <taxon>Vertebrata</taxon>
        <taxon>Euteleostomi</taxon>
        <taxon>Actinopterygii</taxon>
        <taxon>Neopterygii</taxon>
        <taxon>Teleostei</taxon>
        <taxon>Neoteleostei</taxon>
        <taxon>Acanthomorphata</taxon>
        <taxon>Pelagiaria</taxon>
        <taxon>Scombriformes</taxon>
        <taxon>Scombridae</taxon>
        <taxon>Scomber</taxon>
    </lineage>
</organism>
<dbReference type="Proteomes" id="UP001314229">
    <property type="component" value="Unassembled WGS sequence"/>
</dbReference>
<proteinExistence type="predicted"/>
<comment type="caution">
    <text evidence="1">The sequence shown here is derived from an EMBL/GenBank/DDBJ whole genome shotgun (WGS) entry which is preliminary data.</text>
</comment>
<name>A0AAV1MRM0_SCOSC</name>
<dbReference type="AlphaFoldDB" id="A0AAV1MRM0"/>
<gene>
    <name evidence="1" type="ORF">FSCOSCO3_A003937</name>
</gene>